<dbReference type="InterPro" id="IPR011989">
    <property type="entry name" value="ARM-like"/>
</dbReference>
<dbReference type="Proteomes" id="UP001482620">
    <property type="component" value="Unassembled WGS sequence"/>
</dbReference>
<evidence type="ECO:0000313" key="6">
    <source>
        <dbReference type="Proteomes" id="UP001482620"/>
    </source>
</evidence>
<keyword evidence="2" id="KW-0963">Cytoplasm</keyword>
<feature type="non-terminal residue" evidence="5">
    <location>
        <position position="1"/>
    </location>
</feature>
<comment type="subcellular location">
    <subcellularLocation>
        <location evidence="1">Cytoplasm</location>
    </subcellularLocation>
</comment>
<dbReference type="Pfam" id="PF21041">
    <property type="entry name" value="XMAP215_CLASP_TOG"/>
    <property type="match status" value="1"/>
</dbReference>
<evidence type="ECO:0000256" key="2">
    <source>
        <dbReference type="ARBA" id="ARBA00022490"/>
    </source>
</evidence>
<dbReference type="InterPro" id="IPR048491">
    <property type="entry name" value="XMAP215_CLASP_TOG"/>
</dbReference>
<dbReference type="InterPro" id="IPR021133">
    <property type="entry name" value="HEAT_type_2"/>
</dbReference>
<dbReference type="InterPro" id="IPR016024">
    <property type="entry name" value="ARM-type_fold"/>
</dbReference>
<organism evidence="5 6">
    <name type="scientific">Ilyodon furcidens</name>
    <name type="common">goldbreast splitfin</name>
    <dbReference type="NCBI Taxonomy" id="33524"/>
    <lineage>
        <taxon>Eukaryota</taxon>
        <taxon>Metazoa</taxon>
        <taxon>Chordata</taxon>
        <taxon>Craniata</taxon>
        <taxon>Vertebrata</taxon>
        <taxon>Euteleostomi</taxon>
        <taxon>Actinopterygii</taxon>
        <taxon>Neopterygii</taxon>
        <taxon>Teleostei</taxon>
        <taxon>Neoteleostei</taxon>
        <taxon>Acanthomorphata</taxon>
        <taxon>Ovalentaria</taxon>
        <taxon>Atherinomorphae</taxon>
        <taxon>Cyprinodontiformes</taxon>
        <taxon>Goodeidae</taxon>
        <taxon>Ilyodon</taxon>
    </lineage>
</organism>
<feature type="domain" description="XMAP215/Dis1/CLASP TOG" evidence="4">
    <location>
        <begin position="2"/>
        <end position="75"/>
    </location>
</feature>
<dbReference type="EMBL" id="JAHRIQ010092941">
    <property type="protein sequence ID" value="MEQ2250808.1"/>
    <property type="molecule type" value="Genomic_DNA"/>
</dbReference>
<dbReference type="Gene3D" id="1.25.10.10">
    <property type="entry name" value="Leucine-rich Repeat Variant"/>
    <property type="match status" value="1"/>
</dbReference>
<feature type="repeat" description="HEAT" evidence="3">
    <location>
        <begin position="42"/>
        <end position="80"/>
    </location>
</feature>
<evidence type="ECO:0000259" key="4">
    <source>
        <dbReference type="Pfam" id="PF21041"/>
    </source>
</evidence>
<reference evidence="5 6" key="1">
    <citation type="submission" date="2021-06" db="EMBL/GenBank/DDBJ databases">
        <authorList>
            <person name="Palmer J.M."/>
        </authorList>
    </citation>
    <scope>NUCLEOTIDE SEQUENCE [LARGE SCALE GENOMIC DNA]</scope>
    <source>
        <strain evidence="6">if_2019</strain>
        <tissue evidence="5">Muscle</tissue>
    </source>
</reference>
<proteinExistence type="predicted"/>
<name>A0ABV0V2Y8_9TELE</name>
<protein>
    <submittedName>
        <fullName evidence="5">CLIP-associating protein 1-A</fullName>
    </submittedName>
</protein>
<keyword evidence="6" id="KW-1185">Reference proteome</keyword>
<accession>A0ABV0V2Y8</accession>
<evidence type="ECO:0000256" key="3">
    <source>
        <dbReference type="PROSITE-ProRule" id="PRU00103"/>
    </source>
</evidence>
<dbReference type="SUPFAM" id="SSF48371">
    <property type="entry name" value="ARM repeat"/>
    <property type="match status" value="1"/>
</dbReference>
<evidence type="ECO:0000313" key="5">
    <source>
        <dbReference type="EMBL" id="MEQ2250808.1"/>
    </source>
</evidence>
<gene>
    <name evidence="5" type="primary">CLASP1A_1</name>
    <name evidence="5" type="ORF">ILYODFUR_004631</name>
</gene>
<dbReference type="PROSITE" id="PS50077">
    <property type="entry name" value="HEAT_REPEAT"/>
    <property type="match status" value="1"/>
</dbReference>
<evidence type="ECO:0000256" key="1">
    <source>
        <dbReference type="ARBA" id="ARBA00004496"/>
    </source>
</evidence>
<comment type="caution">
    <text evidence="5">The sequence shown here is derived from an EMBL/GenBank/DDBJ whole genome shotgun (WGS) entry which is preliminary data.</text>
</comment>
<sequence length="123" mass="13463">NVWERLTPGFKHKNFRSREGICLCLSATLSTYGAQPLSLSKLVPHLCSLTGDQNPQVREASITTLVDVYRHVGEKVRADLGKRGLPAARVFRAQSDPSLLPIALPLPCVRFELQSALHADSSA</sequence>